<dbReference type="SMART" id="SM00062">
    <property type="entry name" value="PBPb"/>
    <property type="match status" value="1"/>
</dbReference>
<dbReference type="PANTHER" id="PTHR30024:SF48">
    <property type="entry name" value="ABC TRANSPORTER SUBSTRATE-BINDING PROTEIN"/>
    <property type="match status" value="1"/>
</dbReference>
<evidence type="ECO:0000313" key="4">
    <source>
        <dbReference type="EMBL" id="GBQ83610.1"/>
    </source>
</evidence>
<comment type="caution">
    <text evidence="4">The sequence shown here is derived from an EMBL/GenBank/DDBJ whole genome shotgun (WGS) entry which is preliminary data.</text>
</comment>
<evidence type="ECO:0000256" key="2">
    <source>
        <dbReference type="SAM" id="SignalP"/>
    </source>
</evidence>
<accession>A0ABQ0PWY2</accession>
<dbReference type="SUPFAM" id="SSF53850">
    <property type="entry name" value="Periplasmic binding protein-like II"/>
    <property type="match status" value="1"/>
</dbReference>
<evidence type="ECO:0000259" key="3">
    <source>
        <dbReference type="SMART" id="SM00062"/>
    </source>
</evidence>
<gene>
    <name evidence="4" type="ORF">AA0535_0287</name>
</gene>
<proteinExistence type="inferred from homology"/>
<keyword evidence="2" id="KW-0732">Signal</keyword>
<feature type="chain" id="PRO_5045944528" evidence="2">
    <location>
        <begin position="25"/>
        <end position="320"/>
    </location>
</feature>
<name>A0ABQ0PWY2_9PROT</name>
<sequence length="320" mass="34481">MKLSRRALLASIPAATLLPPHSFADDLSQVTLRVATFRGADQTLLRTTGLDDFPYKVVFSEFNSGNLIARAIDADAIDLGAWSEIPMVFAASSGARVAVAATLEGPTTNQAVLVPTRSPLKNFSDLRGKRVGYIRSTTTQYFLLKMLAQHNMTLADITPVTLGMSEGLTALKSGSLDAWATYGYAIEILEADNSARILESAEDILSGHYFVGINPQHLDDTGFKTASADYINRLGKAYSQLNADKPRWARAVAPDVHVPEPLVLSYLNHMNRAYHTRPWKRSDIATASEVARTLGGAGALPPNPNLASVFTPALSALLNG</sequence>
<dbReference type="EMBL" id="BAPV01000003">
    <property type="protein sequence ID" value="GBQ83610.1"/>
    <property type="molecule type" value="Genomic_DNA"/>
</dbReference>
<dbReference type="Proteomes" id="UP001062776">
    <property type="component" value="Unassembled WGS sequence"/>
</dbReference>
<comment type="similarity">
    <text evidence="1">Belongs to the bacterial solute-binding protein SsuA/TauA family.</text>
</comment>
<dbReference type="Gene3D" id="3.40.190.10">
    <property type="entry name" value="Periplasmic binding protein-like II"/>
    <property type="match status" value="2"/>
</dbReference>
<reference evidence="4" key="1">
    <citation type="submission" date="2013-04" db="EMBL/GenBank/DDBJ databases">
        <title>The genome sequencing project of 58 acetic acid bacteria.</title>
        <authorList>
            <person name="Okamoto-Kainuma A."/>
            <person name="Ishikawa M."/>
            <person name="Umino S."/>
            <person name="Koizumi Y."/>
            <person name="Shiwa Y."/>
            <person name="Yoshikawa H."/>
            <person name="Matsutani M."/>
            <person name="Matsushita K."/>
        </authorList>
    </citation>
    <scope>NUCLEOTIDE SEQUENCE</scope>
    <source>
        <strain evidence="4">NRIC 0535</strain>
    </source>
</reference>
<evidence type="ECO:0000313" key="5">
    <source>
        <dbReference type="Proteomes" id="UP001062776"/>
    </source>
</evidence>
<dbReference type="Pfam" id="PF09084">
    <property type="entry name" value="NMT1"/>
    <property type="match status" value="1"/>
</dbReference>
<dbReference type="InterPro" id="IPR001638">
    <property type="entry name" value="Solute-binding_3/MltF_N"/>
</dbReference>
<dbReference type="RefSeq" id="WP_264814122.1">
    <property type="nucleotide sequence ID" value="NZ_BAPV01000003.1"/>
</dbReference>
<feature type="domain" description="Solute-binding protein family 3/N-terminal" evidence="3">
    <location>
        <begin position="31"/>
        <end position="246"/>
    </location>
</feature>
<organism evidence="4 5">
    <name type="scientific">Asaia krungthepensis NRIC 0535</name>
    <dbReference type="NCBI Taxonomy" id="1307925"/>
    <lineage>
        <taxon>Bacteria</taxon>
        <taxon>Pseudomonadati</taxon>
        <taxon>Pseudomonadota</taxon>
        <taxon>Alphaproteobacteria</taxon>
        <taxon>Acetobacterales</taxon>
        <taxon>Acetobacteraceae</taxon>
        <taxon>Asaia</taxon>
    </lineage>
</organism>
<keyword evidence="5" id="KW-1185">Reference proteome</keyword>
<dbReference type="InterPro" id="IPR015168">
    <property type="entry name" value="SsuA/THI5"/>
</dbReference>
<dbReference type="PANTHER" id="PTHR30024">
    <property type="entry name" value="ALIPHATIC SULFONATES-BINDING PROTEIN-RELATED"/>
    <property type="match status" value="1"/>
</dbReference>
<evidence type="ECO:0000256" key="1">
    <source>
        <dbReference type="ARBA" id="ARBA00010742"/>
    </source>
</evidence>
<protein>
    <submittedName>
        <fullName evidence="4">Nitrate/sulfonate/bicarbonate transporter substrate-binding periplasmic protein</fullName>
    </submittedName>
</protein>
<feature type="signal peptide" evidence="2">
    <location>
        <begin position="1"/>
        <end position="24"/>
    </location>
</feature>